<reference evidence="1 2" key="1">
    <citation type="submission" date="2018-10" db="EMBL/GenBank/DDBJ databases">
        <title>Geobacillus stearothermophilus in processing lines of powdered infant formula.</title>
        <authorList>
            <person name="Rhee M.S."/>
            <person name="Choi I.-G."/>
            <person name="Cho T.J."/>
            <person name="Park B."/>
        </authorList>
    </citation>
    <scope>NUCLEOTIDE SEQUENCE [LARGE SCALE GENOMIC DNA]</scope>
    <source>
        <strain evidence="1 2">FHS-PPGT130</strain>
    </source>
</reference>
<gene>
    <name evidence="1" type="ORF">D9548_14120</name>
</gene>
<dbReference type="Proteomes" id="UP000266922">
    <property type="component" value="Unassembled WGS sequence"/>
</dbReference>
<evidence type="ECO:0000313" key="2">
    <source>
        <dbReference type="Proteomes" id="UP000266922"/>
    </source>
</evidence>
<accession>A0A3L7D8T6</accession>
<proteinExistence type="predicted"/>
<protein>
    <submittedName>
        <fullName evidence="1">Uncharacterized protein</fullName>
    </submittedName>
</protein>
<name>A0A3L7D8T6_GEOSE</name>
<dbReference type="EMBL" id="RCTJ01000079">
    <property type="protein sequence ID" value="RLQ13015.1"/>
    <property type="molecule type" value="Genomic_DNA"/>
</dbReference>
<dbReference type="AlphaFoldDB" id="A0A3L7D8T6"/>
<organism evidence="1 2">
    <name type="scientific">Geobacillus stearothermophilus</name>
    <name type="common">Bacillus stearothermophilus</name>
    <dbReference type="NCBI Taxonomy" id="1422"/>
    <lineage>
        <taxon>Bacteria</taxon>
        <taxon>Bacillati</taxon>
        <taxon>Bacillota</taxon>
        <taxon>Bacilli</taxon>
        <taxon>Bacillales</taxon>
        <taxon>Anoxybacillaceae</taxon>
        <taxon>Geobacillus</taxon>
    </lineage>
</organism>
<sequence length="86" mass="9929">MGLALKASRTGIRGSFEADFSVLPHLSFLGFKVIFKKSEESRSFFYTRTSAGNIKKMQKRMIYKKIIEAEVCSIYNIIWLCVIQQK</sequence>
<evidence type="ECO:0000313" key="1">
    <source>
        <dbReference type="EMBL" id="RLQ13015.1"/>
    </source>
</evidence>
<comment type="caution">
    <text evidence="1">The sequence shown here is derived from an EMBL/GenBank/DDBJ whole genome shotgun (WGS) entry which is preliminary data.</text>
</comment>